<evidence type="ECO:0000256" key="1">
    <source>
        <dbReference type="ARBA" id="ARBA00004651"/>
    </source>
</evidence>
<feature type="transmembrane region" description="Helical" evidence="6">
    <location>
        <begin position="57"/>
        <end position="87"/>
    </location>
</feature>
<accession>A0ABT2V2H9</accession>
<reference evidence="7 8" key="1">
    <citation type="journal article" date="2021" name="ISME Commun">
        <title>Automated analysis of genomic sequences facilitates high-throughput and comprehensive description of bacteria.</title>
        <authorList>
            <person name="Hitch T.C.A."/>
        </authorList>
    </citation>
    <scope>NUCLEOTIDE SEQUENCE [LARGE SCALE GENOMIC DNA]</scope>
    <source>
        <strain evidence="8">f_CCE</strain>
    </source>
</reference>
<dbReference type="EMBL" id="JAOQJF010000038">
    <property type="protein sequence ID" value="MCU6801094.1"/>
    <property type="molecule type" value="Genomic_DNA"/>
</dbReference>
<sequence length="424" mass="45964">MEHSEKTNFTGLLKKILVNNAVTILFVVICIAGIVLADQPMPYVVGEISSRLFRNLILILALLVPVWAGMGMNFSIVLGAMAAQIGIMVSMNFSVTGVVGLVLAFIVSVPLSLFFGNLTGRLFNHTKGQEMITGMILGFFAKGVYDLVFMFLCGPVIPVKNQTLLLPNGIGLTTPINLDGETKGAMNKLWTISLEKALYIILILATVFFVGQLIFKMKKEKIDWKKQYKLYIAVFSLVGYHILLTVSETVRFALNFTDVPVVTGLLIGAVGLAINFLSRTKLGSDIHAVGQSQTIAVSMGIPADKIRIMAIMISTLLAALGQLVFIQDIGNFTTYTAHENVGTFSIAALLVGGASIKKANIGHAILGALLFHTMFIISPLAGKNLFDNAQLGEYFRVFVCYAVIAVALALHAWKQIMAKKAEDN</sequence>
<evidence type="ECO:0000256" key="4">
    <source>
        <dbReference type="ARBA" id="ARBA00022989"/>
    </source>
</evidence>
<dbReference type="Pfam" id="PF02653">
    <property type="entry name" value="BPD_transp_2"/>
    <property type="match status" value="1"/>
</dbReference>
<evidence type="ECO:0000313" key="7">
    <source>
        <dbReference type="EMBL" id="MCU6801094.1"/>
    </source>
</evidence>
<name>A0ABT2V2H9_9FIRM</name>
<keyword evidence="3 6" id="KW-0812">Transmembrane</keyword>
<feature type="transmembrane region" description="Helical" evidence="6">
    <location>
        <begin position="308"/>
        <end position="326"/>
    </location>
</feature>
<keyword evidence="2" id="KW-1003">Cell membrane</keyword>
<feature type="transmembrane region" description="Helical" evidence="6">
    <location>
        <begin position="16"/>
        <end position="37"/>
    </location>
</feature>
<protein>
    <submittedName>
        <fullName evidence="7">ABC transporter permease</fullName>
    </submittedName>
</protein>
<dbReference type="Proteomes" id="UP001652395">
    <property type="component" value="Unassembled WGS sequence"/>
</dbReference>
<comment type="caution">
    <text evidence="7">The sequence shown here is derived from an EMBL/GenBank/DDBJ whole genome shotgun (WGS) entry which is preliminary data.</text>
</comment>
<feature type="transmembrane region" description="Helical" evidence="6">
    <location>
        <begin position="197"/>
        <end position="216"/>
    </location>
</feature>
<feature type="transmembrane region" description="Helical" evidence="6">
    <location>
        <begin position="364"/>
        <end position="382"/>
    </location>
</feature>
<feature type="transmembrane region" description="Helical" evidence="6">
    <location>
        <begin position="136"/>
        <end position="157"/>
    </location>
</feature>
<feature type="transmembrane region" description="Helical" evidence="6">
    <location>
        <begin position="394"/>
        <end position="413"/>
    </location>
</feature>
<keyword evidence="4 6" id="KW-1133">Transmembrane helix</keyword>
<evidence type="ECO:0000256" key="5">
    <source>
        <dbReference type="ARBA" id="ARBA00023136"/>
    </source>
</evidence>
<evidence type="ECO:0000313" key="8">
    <source>
        <dbReference type="Proteomes" id="UP001652395"/>
    </source>
</evidence>
<evidence type="ECO:0000256" key="6">
    <source>
        <dbReference type="SAM" id="Phobius"/>
    </source>
</evidence>
<dbReference type="PANTHER" id="PTHR32196">
    <property type="entry name" value="ABC TRANSPORTER PERMEASE PROTEIN YPHD-RELATED-RELATED"/>
    <property type="match status" value="1"/>
</dbReference>
<feature type="transmembrane region" description="Helical" evidence="6">
    <location>
        <begin position="259"/>
        <end position="277"/>
    </location>
</feature>
<dbReference type="InterPro" id="IPR001851">
    <property type="entry name" value="ABC_transp_permease"/>
</dbReference>
<evidence type="ECO:0000256" key="3">
    <source>
        <dbReference type="ARBA" id="ARBA00022692"/>
    </source>
</evidence>
<keyword evidence="8" id="KW-1185">Reference proteome</keyword>
<organism evidence="7 8">
    <name type="scientific">Alitiscatomonas aceti</name>
    <dbReference type="NCBI Taxonomy" id="2981724"/>
    <lineage>
        <taxon>Bacteria</taxon>
        <taxon>Bacillati</taxon>
        <taxon>Bacillota</taxon>
        <taxon>Clostridia</taxon>
        <taxon>Lachnospirales</taxon>
        <taxon>Lachnospiraceae</taxon>
        <taxon>Alitiscatomonas</taxon>
    </lineage>
</organism>
<keyword evidence="5 6" id="KW-0472">Membrane</keyword>
<feature type="transmembrane region" description="Helical" evidence="6">
    <location>
        <begin position="93"/>
        <end position="115"/>
    </location>
</feature>
<feature type="transmembrane region" description="Helical" evidence="6">
    <location>
        <begin position="228"/>
        <end position="247"/>
    </location>
</feature>
<evidence type="ECO:0000256" key="2">
    <source>
        <dbReference type="ARBA" id="ARBA00022475"/>
    </source>
</evidence>
<comment type="subcellular location">
    <subcellularLocation>
        <location evidence="1">Cell membrane</location>
        <topology evidence="1">Multi-pass membrane protein</topology>
    </subcellularLocation>
</comment>
<dbReference type="RefSeq" id="WP_022272164.1">
    <property type="nucleotide sequence ID" value="NZ_JAOQJF010000038.1"/>
</dbReference>
<gene>
    <name evidence="7" type="ORF">OCV69_14345</name>
</gene>
<proteinExistence type="predicted"/>
<dbReference type="PANTHER" id="PTHR32196:SF15">
    <property type="entry name" value="SUGAR ABC TRANSPORTER PERMEASE PROTEIN"/>
    <property type="match status" value="1"/>
</dbReference>